<evidence type="ECO:0000313" key="2">
    <source>
        <dbReference type="EMBL" id="TGL01753.1"/>
    </source>
</evidence>
<protein>
    <recommendedName>
        <fullName evidence="4">Lipoprotein</fullName>
    </recommendedName>
</protein>
<evidence type="ECO:0000256" key="1">
    <source>
        <dbReference type="SAM" id="Coils"/>
    </source>
</evidence>
<evidence type="ECO:0000313" key="3">
    <source>
        <dbReference type="Proteomes" id="UP000297465"/>
    </source>
</evidence>
<accession>A0ABY2LQ42</accession>
<proteinExistence type="predicted"/>
<sequence length="189" mass="22344">MKKLFYIFISLSLISCDRDNWREQMEEENQKVILQIKNDQKQIEINRLNQKDWNQSSKSKELAIKNFLTEISNTGKPTSYYVSWDEKMEVLFPNVLGYGTMLDSTPLSEYKKMLDIREEMAIKEIAKLIYGKKFQITSIDWDDPKEYRNLKAHKPKSIQLKIDKNLYELKQIKMVFQTTTGYKVGVLAP</sequence>
<name>A0ABY2LQ42_9LEPT</name>
<keyword evidence="3" id="KW-1185">Reference proteome</keyword>
<dbReference type="EMBL" id="RQFO01000016">
    <property type="protein sequence ID" value="TGL01753.1"/>
    <property type="molecule type" value="Genomic_DNA"/>
</dbReference>
<keyword evidence="1" id="KW-0175">Coiled coil</keyword>
<comment type="caution">
    <text evidence="2">The sequence shown here is derived from an EMBL/GenBank/DDBJ whole genome shotgun (WGS) entry which is preliminary data.</text>
</comment>
<dbReference type="Proteomes" id="UP000297465">
    <property type="component" value="Unassembled WGS sequence"/>
</dbReference>
<evidence type="ECO:0008006" key="4">
    <source>
        <dbReference type="Google" id="ProtNLM"/>
    </source>
</evidence>
<dbReference type="PROSITE" id="PS51257">
    <property type="entry name" value="PROKAR_LIPOPROTEIN"/>
    <property type="match status" value="1"/>
</dbReference>
<reference evidence="3" key="1">
    <citation type="journal article" date="2019" name="PLoS Negl. Trop. Dis.">
        <title>Revisiting the worldwide diversity of Leptospira species in the environment.</title>
        <authorList>
            <person name="Vincent A.T."/>
            <person name="Schiettekatte O."/>
            <person name="Bourhy P."/>
            <person name="Veyrier F.J."/>
            <person name="Picardeau M."/>
        </authorList>
    </citation>
    <scope>NUCLEOTIDE SEQUENCE [LARGE SCALE GENOMIC DNA]</scope>
    <source>
        <strain evidence="3">201800278</strain>
    </source>
</reference>
<feature type="coiled-coil region" evidence="1">
    <location>
        <begin position="22"/>
        <end position="51"/>
    </location>
</feature>
<organism evidence="2 3">
    <name type="scientific">Leptospira montravelensis</name>
    <dbReference type="NCBI Taxonomy" id="2484961"/>
    <lineage>
        <taxon>Bacteria</taxon>
        <taxon>Pseudomonadati</taxon>
        <taxon>Spirochaetota</taxon>
        <taxon>Spirochaetia</taxon>
        <taxon>Leptospirales</taxon>
        <taxon>Leptospiraceae</taxon>
        <taxon>Leptospira</taxon>
    </lineage>
</organism>
<dbReference type="RefSeq" id="WP_135572918.1">
    <property type="nucleotide sequence ID" value="NZ_RQFN01000024.1"/>
</dbReference>
<gene>
    <name evidence="2" type="ORF">EHQ31_13365</name>
</gene>